<proteinExistence type="predicted"/>
<keyword evidence="1" id="KW-0472">Membrane</keyword>
<evidence type="ECO:0000313" key="2">
    <source>
        <dbReference type="EMBL" id="SUZ71508.1"/>
    </source>
</evidence>
<keyword evidence="1" id="KW-1133">Transmembrane helix</keyword>
<reference evidence="2" key="1">
    <citation type="submission" date="2018-05" db="EMBL/GenBank/DDBJ databases">
        <authorList>
            <person name="Lanie J.A."/>
            <person name="Ng W.-L."/>
            <person name="Kazmierczak K.M."/>
            <person name="Andrzejewski T.M."/>
            <person name="Davidsen T.M."/>
            <person name="Wayne K.J."/>
            <person name="Tettelin H."/>
            <person name="Glass J.I."/>
            <person name="Rusch D."/>
            <person name="Podicherti R."/>
            <person name="Tsui H.-C.T."/>
            <person name="Winkler M.E."/>
        </authorList>
    </citation>
    <scope>NUCLEOTIDE SEQUENCE</scope>
</reference>
<accession>A0A381PY18</accession>
<name>A0A381PY18_9ZZZZ</name>
<gene>
    <name evidence="2" type="ORF">METZ01_LOCUS24362</name>
</gene>
<sequence>MDVNGLGLVFLLSFISAVVAAVVSLGLRGRTVETPE</sequence>
<dbReference type="EMBL" id="UINC01001124">
    <property type="protein sequence ID" value="SUZ71508.1"/>
    <property type="molecule type" value="Genomic_DNA"/>
</dbReference>
<dbReference type="AlphaFoldDB" id="A0A381PY18"/>
<organism evidence="2">
    <name type="scientific">marine metagenome</name>
    <dbReference type="NCBI Taxonomy" id="408172"/>
    <lineage>
        <taxon>unclassified sequences</taxon>
        <taxon>metagenomes</taxon>
        <taxon>ecological metagenomes</taxon>
    </lineage>
</organism>
<keyword evidence="1" id="KW-0812">Transmembrane</keyword>
<protein>
    <submittedName>
        <fullName evidence="2">Uncharacterized protein</fullName>
    </submittedName>
</protein>
<evidence type="ECO:0000256" key="1">
    <source>
        <dbReference type="SAM" id="Phobius"/>
    </source>
</evidence>
<feature type="transmembrane region" description="Helical" evidence="1">
    <location>
        <begin position="6"/>
        <end position="27"/>
    </location>
</feature>